<dbReference type="InterPro" id="IPR029063">
    <property type="entry name" value="SAM-dependent_MTases_sf"/>
</dbReference>
<dbReference type="EMBL" id="BAAAJX010000002">
    <property type="protein sequence ID" value="GAA1491939.1"/>
    <property type="molecule type" value="Genomic_DNA"/>
</dbReference>
<dbReference type="GO" id="GO:0008168">
    <property type="term" value="F:methyltransferase activity"/>
    <property type="evidence" value="ECO:0007669"/>
    <property type="project" value="UniProtKB-KW"/>
</dbReference>
<keyword evidence="2" id="KW-1185">Reference proteome</keyword>
<dbReference type="Pfam" id="PF13489">
    <property type="entry name" value="Methyltransf_23"/>
    <property type="match status" value="1"/>
</dbReference>
<protein>
    <submittedName>
        <fullName evidence="1">Class I SAM-dependent methyltransferase</fullName>
    </submittedName>
</protein>
<accession>A0ABP4K2Y0</accession>
<dbReference type="CDD" id="cd02440">
    <property type="entry name" value="AdoMet_MTases"/>
    <property type="match status" value="1"/>
</dbReference>
<comment type="caution">
    <text evidence="1">The sequence shown here is derived from an EMBL/GenBank/DDBJ whole genome shotgun (WGS) entry which is preliminary data.</text>
</comment>
<organism evidence="1 2">
    <name type="scientific">Curtobacterium herbarum</name>
    <dbReference type="NCBI Taxonomy" id="150122"/>
    <lineage>
        <taxon>Bacteria</taxon>
        <taxon>Bacillati</taxon>
        <taxon>Actinomycetota</taxon>
        <taxon>Actinomycetes</taxon>
        <taxon>Micrococcales</taxon>
        <taxon>Microbacteriaceae</taxon>
        <taxon>Curtobacterium</taxon>
    </lineage>
</organism>
<dbReference type="RefSeq" id="WP_204609290.1">
    <property type="nucleotide sequence ID" value="NZ_BAAAJX010000002.1"/>
</dbReference>
<proteinExistence type="predicted"/>
<gene>
    <name evidence="1" type="ORF">GCM10009627_02850</name>
</gene>
<sequence length="222" mass="22922">MTDTTSTLQAFGAGGDEPYARALRSDGRLRLTDPDRPGEVVTMDVGRWSAAADRVDRSLLEGADGPVIDLGCGPGRMLVAALRMGLPALGVDVSAEAVAIATRSGGRAVQGSVFEPVPDEGHWDTALIIDGNIGIGGDPVALLARAAEIVRVGGRVVVETNRDADADRTYVATVTDADGHASSAFPWAEVGLAALHAHAATAGLTARQSWTDGGRHFCELIA</sequence>
<keyword evidence="1" id="KW-0808">Transferase</keyword>
<dbReference type="GO" id="GO:0032259">
    <property type="term" value="P:methylation"/>
    <property type="evidence" value="ECO:0007669"/>
    <property type="project" value="UniProtKB-KW"/>
</dbReference>
<reference evidence="2" key="1">
    <citation type="journal article" date="2019" name="Int. J. Syst. Evol. Microbiol.">
        <title>The Global Catalogue of Microorganisms (GCM) 10K type strain sequencing project: providing services to taxonomists for standard genome sequencing and annotation.</title>
        <authorList>
            <consortium name="The Broad Institute Genomics Platform"/>
            <consortium name="The Broad Institute Genome Sequencing Center for Infectious Disease"/>
            <person name="Wu L."/>
            <person name="Ma J."/>
        </authorList>
    </citation>
    <scope>NUCLEOTIDE SEQUENCE [LARGE SCALE GENOMIC DNA]</scope>
    <source>
        <strain evidence="2">JCM 12140</strain>
    </source>
</reference>
<name>A0ABP4K2Y0_9MICO</name>
<dbReference type="Proteomes" id="UP001501742">
    <property type="component" value="Unassembled WGS sequence"/>
</dbReference>
<evidence type="ECO:0000313" key="1">
    <source>
        <dbReference type="EMBL" id="GAA1491939.1"/>
    </source>
</evidence>
<keyword evidence="1" id="KW-0489">Methyltransferase</keyword>
<evidence type="ECO:0000313" key="2">
    <source>
        <dbReference type="Proteomes" id="UP001501742"/>
    </source>
</evidence>
<dbReference type="Gene3D" id="3.40.50.150">
    <property type="entry name" value="Vaccinia Virus protein VP39"/>
    <property type="match status" value="1"/>
</dbReference>
<dbReference type="SUPFAM" id="SSF53335">
    <property type="entry name" value="S-adenosyl-L-methionine-dependent methyltransferases"/>
    <property type="match status" value="1"/>
</dbReference>